<accession>A0ACB6Q7G1</accession>
<reference evidence="1" key="1">
    <citation type="journal article" date="2020" name="Stud. Mycol.">
        <title>101 Dothideomycetes genomes: a test case for predicting lifestyles and emergence of pathogens.</title>
        <authorList>
            <person name="Haridas S."/>
            <person name="Albert R."/>
            <person name="Binder M."/>
            <person name="Bloem J."/>
            <person name="Labutti K."/>
            <person name="Salamov A."/>
            <person name="Andreopoulos B."/>
            <person name="Baker S."/>
            <person name="Barry K."/>
            <person name="Bills G."/>
            <person name="Bluhm B."/>
            <person name="Cannon C."/>
            <person name="Castanera R."/>
            <person name="Culley D."/>
            <person name="Daum C."/>
            <person name="Ezra D."/>
            <person name="Gonzalez J."/>
            <person name="Henrissat B."/>
            <person name="Kuo A."/>
            <person name="Liang C."/>
            <person name="Lipzen A."/>
            <person name="Lutzoni F."/>
            <person name="Magnuson J."/>
            <person name="Mondo S."/>
            <person name="Nolan M."/>
            <person name="Ohm R."/>
            <person name="Pangilinan J."/>
            <person name="Park H.-J."/>
            <person name="Ramirez L."/>
            <person name="Alfaro M."/>
            <person name="Sun H."/>
            <person name="Tritt A."/>
            <person name="Yoshinaga Y."/>
            <person name="Zwiers L.-H."/>
            <person name="Turgeon B."/>
            <person name="Goodwin S."/>
            <person name="Spatafora J."/>
            <person name="Crous P."/>
            <person name="Grigoriev I."/>
        </authorList>
    </citation>
    <scope>NUCLEOTIDE SEQUENCE</scope>
    <source>
        <strain evidence="1">ATCC 200398</strain>
    </source>
</reference>
<protein>
    <submittedName>
        <fullName evidence="1">Uncharacterized protein</fullName>
    </submittedName>
</protein>
<evidence type="ECO:0000313" key="1">
    <source>
        <dbReference type="EMBL" id="KAF2462761.1"/>
    </source>
</evidence>
<evidence type="ECO:0000313" key="2">
    <source>
        <dbReference type="Proteomes" id="UP000799755"/>
    </source>
</evidence>
<name>A0ACB6Q7G1_9PLEO</name>
<keyword evidence="2" id="KW-1185">Reference proteome</keyword>
<sequence>MTGRVAVRALVGRAEEPGRWTSALWVSLDKGRGSVAAGTVHRWLQLAVRRRAADGGGGSRREDRGQAGDHKRIADTAAAAAAAAPGGLEQHDAMHAHVVLKEKQTRPLEQLRGPSFGWWACSAVPCNSKGVRRASKQRADAKASDVNARETQVTNSLGIANIHLHPFAPVAAPQAPSRWSNWGVASFRAETRSTSTIVSIWPATATDMPS</sequence>
<organism evidence="1 2">
    <name type="scientific">Lindgomyces ingoldianus</name>
    <dbReference type="NCBI Taxonomy" id="673940"/>
    <lineage>
        <taxon>Eukaryota</taxon>
        <taxon>Fungi</taxon>
        <taxon>Dikarya</taxon>
        <taxon>Ascomycota</taxon>
        <taxon>Pezizomycotina</taxon>
        <taxon>Dothideomycetes</taxon>
        <taxon>Pleosporomycetidae</taxon>
        <taxon>Pleosporales</taxon>
        <taxon>Lindgomycetaceae</taxon>
        <taxon>Lindgomyces</taxon>
    </lineage>
</organism>
<comment type="caution">
    <text evidence="1">The sequence shown here is derived from an EMBL/GenBank/DDBJ whole genome shotgun (WGS) entry which is preliminary data.</text>
</comment>
<gene>
    <name evidence="1" type="ORF">BDR25DRAFT_386182</name>
</gene>
<dbReference type="Proteomes" id="UP000799755">
    <property type="component" value="Unassembled WGS sequence"/>
</dbReference>
<proteinExistence type="predicted"/>
<dbReference type="EMBL" id="MU003563">
    <property type="protein sequence ID" value="KAF2462761.1"/>
    <property type="molecule type" value="Genomic_DNA"/>
</dbReference>